<dbReference type="Pfam" id="PF02810">
    <property type="entry name" value="SEC-C"/>
    <property type="match status" value="1"/>
</dbReference>
<organism evidence="1 2">
    <name type="scientific">Sulfurovum xiamenensis</name>
    <dbReference type="NCBI Taxonomy" id="3019066"/>
    <lineage>
        <taxon>Bacteria</taxon>
        <taxon>Pseudomonadati</taxon>
        <taxon>Campylobacterota</taxon>
        <taxon>Epsilonproteobacteria</taxon>
        <taxon>Campylobacterales</taxon>
        <taxon>Sulfurovaceae</taxon>
        <taxon>Sulfurovum</taxon>
    </lineage>
</organism>
<dbReference type="Pfam" id="PF14022">
    <property type="entry name" value="DUF4238"/>
    <property type="match status" value="1"/>
</dbReference>
<reference evidence="1" key="1">
    <citation type="submission" date="2023-01" db="EMBL/GenBank/DDBJ databases">
        <title>Sulfurovum sp. XTW-4 genome assembly.</title>
        <authorList>
            <person name="Wang J."/>
        </authorList>
    </citation>
    <scope>NUCLEOTIDE SEQUENCE</scope>
    <source>
        <strain evidence="1">XTW-4</strain>
    </source>
</reference>
<dbReference type="SUPFAM" id="SSF103642">
    <property type="entry name" value="Sec-C motif"/>
    <property type="match status" value="1"/>
</dbReference>
<sequence length="813" mass="94242">MSSITRDNHYVPQWYQRGFLFNRSDKLHYLDLHPEKKILANARTIFMNEYSMRHPSTSFYGTDLYTTYFGKFINDEIERKLFGEIDNNGARAIKGFVSNDPIQWHTHFENLFDFIDAQKIRTPKGLDWIAKHYPKLHQNELMLEMQKIRQMHKTIWAQGVREIVSAENANIKFIISDHPITVYNHFYPPEHEKCKYPDDPEIALIGTQTIFPLDMNHCLILTNYEYAENPKGSDPKKRRKNARYFGEGMVRTDNFISSRFLDDIDVQKINLIIKSRAHRYIAAAKKEWLDPEHKIKNDWSELGEPLLPPKNELGRFGGEMFIGYENGTTHYQDAFGRTKPANDFHKRKVPNKISVNDPCGCGSGKKYKQCCRNKKISQRPSWDEISIRERNLILANGIIDILGLSKGKTWDDIRKELNNEQVKEIHELYSFLWPLDTDIVSLLPKPDNSLRVLYSGIIDPRVINETVISLTLYFDEVIIQNPMMHPDFVNPKFSPVLNPHQFKEQTLKNVYLLINLLPFIDSGYINFIPDPSIFDSHLLKELLSISEKKASLLSEDEVVKSKDAQLSEFLAKDSYERTIYAASKDQQKSFISQTLADATEEEVSAILDIYDQKKQQDPFALLQNDIYEGNEGQIMTLNMSPNFESSMFLSQVTGSIFLTSSDTRWKEVLASQHKESGITIYQWSDLTDCITNNEYIFNANPENILRFKEQGKLSSIRNVHKKIYSAIQKEEPTYGHKVQIAKIKKEYRTVQIKASSELSEVKEYNFPCKLHCIAPYGGIENNNVQRLLLTSNADNFLKNVPMAIYAEFNLKKV</sequence>
<dbReference type="RefSeq" id="WP_289402404.1">
    <property type="nucleotide sequence ID" value="NZ_JAQIBC010000009.1"/>
</dbReference>
<dbReference type="Gene3D" id="3.10.450.50">
    <property type="match status" value="1"/>
</dbReference>
<dbReference type="EMBL" id="JAQIBC010000009">
    <property type="protein sequence ID" value="MDM5264507.1"/>
    <property type="molecule type" value="Genomic_DNA"/>
</dbReference>
<dbReference type="Proteomes" id="UP001169066">
    <property type="component" value="Unassembled WGS sequence"/>
</dbReference>
<accession>A0ABT7QTU1</accession>
<name>A0ABT7QTU1_9BACT</name>
<proteinExistence type="predicted"/>
<gene>
    <name evidence="1" type="ORF">PF327_09895</name>
</gene>
<dbReference type="InterPro" id="IPR004027">
    <property type="entry name" value="SEC_C_motif"/>
</dbReference>
<dbReference type="InterPro" id="IPR025332">
    <property type="entry name" value="DUF4238"/>
</dbReference>
<comment type="caution">
    <text evidence="1">The sequence shown here is derived from an EMBL/GenBank/DDBJ whole genome shotgun (WGS) entry which is preliminary data.</text>
</comment>
<evidence type="ECO:0000313" key="1">
    <source>
        <dbReference type="EMBL" id="MDM5264507.1"/>
    </source>
</evidence>
<evidence type="ECO:0000313" key="2">
    <source>
        <dbReference type="Proteomes" id="UP001169066"/>
    </source>
</evidence>
<protein>
    <submittedName>
        <fullName evidence="1">DUF4238 domain-containing protein</fullName>
    </submittedName>
</protein>
<keyword evidence="2" id="KW-1185">Reference proteome</keyword>